<dbReference type="SMART" id="SM00228">
    <property type="entry name" value="PDZ"/>
    <property type="match status" value="1"/>
</dbReference>
<evidence type="ECO:0000256" key="1">
    <source>
        <dbReference type="ARBA" id="ARBA00009179"/>
    </source>
</evidence>
<feature type="domain" description="PDZ" evidence="8">
    <location>
        <begin position="231"/>
        <end position="308"/>
    </location>
</feature>
<keyword evidence="7" id="KW-0732">Signal</keyword>
<feature type="signal peptide" evidence="7">
    <location>
        <begin position="1"/>
        <end position="18"/>
    </location>
</feature>
<dbReference type="GO" id="GO:0004252">
    <property type="term" value="F:serine-type endopeptidase activity"/>
    <property type="evidence" value="ECO:0007669"/>
    <property type="project" value="UniProtKB-EC"/>
</dbReference>
<feature type="compositionally biased region" description="Low complexity" evidence="6">
    <location>
        <begin position="649"/>
        <end position="658"/>
    </location>
</feature>
<dbReference type="CDD" id="cd06782">
    <property type="entry name" value="cpPDZ_CPP-like"/>
    <property type="match status" value="1"/>
</dbReference>
<dbReference type="PROSITE" id="PS50106">
    <property type="entry name" value="PDZ"/>
    <property type="match status" value="1"/>
</dbReference>
<comment type="caution">
    <text evidence="9">The sequence shown here is derived from an EMBL/GenBank/DDBJ whole genome shotgun (WGS) entry which is preliminary data.</text>
</comment>
<evidence type="ECO:0000256" key="4">
    <source>
        <dbReference type="ARBA" id="ARBA00022825"/>
    </source>
</evidence>
<feature type="region of interest" description="Disordered" evidence="6">
    <location>
        <begin position="615"/>
        <end position="702"/>
    </location>
</feature>
<evidence type="ECO:0000313" key="9">
    <source>
        <dbReference type="EMBL" id="MCQ4166584.1"/>
    </source>
</evidence>
<dbReference type="InterPro" id="IPR029045">
    <property type="entry name" value="ClpP/crotonase-like_dom_sf"/>
</dbReference>
<dbReference type="InterPro" id="IPR020992">
    <property type="entry name" value="Tail_Prtase_C"/>
</dbReference>
<dbReference type="EMBL" id="JANFQO010000018">
    <property type="protein sequence ID" value="MCQ4166584.1"/>
    <property type="molecule type" value="Genomic_DNA"/>
</dbReference>
<dbReference type="SUPFAM" id="SSF50156">
    <property type="entry name" value="PDZ domain-like"/>
    <property type="match status" value="1"/>
</dbReference>
<evidence type="ECO:0000256" key="7">
    <source>
        <dbReference type="SAM" id="SignalP"/>
    </source>
</evidence>
<dbReference type="Pfam" id="PF11818">
    <property type="entry name" value="DUF3340"/>
    <property type="match status" value="1"/>
</dbReference>
<evidence type="ECO:0000259" key="8">
    <source>
        <dbReference type="PROSITE" id="PS50106"/>
    </source>
</evidence>
<evidence type="ECO:0000256" key="5">
    <source>
        <dbReference type="RuleBase" id="RU004404"/>
    </source>
</evidence>
<evidence type="ECO:0000256" key="2">
    <source>
        <dbReference type="ARBA" id="ARBA00022670"/>
    </source>
</evidence>
<feature type="compositionally biased region" description="Basic and acidic residues" evidence="6">
    <location>
        <begin position="683"/>
        <end position="702"/>
    </location>
</feature>
<dbReference type="Gene3D" id="2.30.42.10">
    <property type="match status" value="1"/>
</dbReference>
<protein>
    <submittedName>
        <fullName evidence="9">Carboxy terminal-processing peptidase</fullName>
        <ecNumber evidence="9">3.4.21.102</ecNumber>
    </submittedName>
</protein>
<dbReference type="InterPro" id="IPR001478">
    <property type="entry name" value="PDZ"/>
</dbReference>
<dbReference type="SMART" id="SM00245">
    <property type="entry name" value="TSPc"/>
    <property type="match status" value="1"/>
</dbReference>
<evidence type="ECO:0000313" key="10">
    <source>
        <dbReference type="Proteomes" id="UP001165498"/>
    </source>
</evidence>
<dbReference type="RefSeq" id="WP_255915773.1">
    <property type="nucleotide sequence ID" value="NZ_JANFQO010000018.1"/>
</dbReference>
<dbReference type="Gene3D" id="3.90.226.10">
    <property type="entry name" value="2-enoyl-CoA Hydratase, Chain A, domain 1"/>
    <property type="match status" value="1"/>
</dbReference>
<proteinExistence type="inferred from homology"/>
<dbReference type="Proteomes" id="UP001165498">
    <property type="component" value="Unassembled WGS sequence"/>
</dbReference>
<reference evidence="9" key="1">
    <citation type="submission" date="2022-07" db="EMBL/GenBank/DDBJ databases">
        <title>Tahibacter sp., a new gammaproteobacterium isolated from the silt sample collected at pig farm.</title>
        <authorList>
            <person name="Chen H."/>
        </authorList>
    </citation>
    <scope>NUCLEOTIDE SEQUENCE</scope>
    <source>
        <strain evidence="9">P2K</strain>
    </source>
</reference>
<dbReference type="Pfam" id="PF17804">
    <property type="entry name" value="TSP_NTD"/>
    <property type="match status" value="1"/>
</dbReference>
<dbReference type="Pfam" id="PF03572">
    <property type="entry name" value="Peptidase_S41"/>
    <property type="match status" value="1"/>
</dbReference>
<dbReference type="Pfam" id="PF00595">
    <property type="entry name" value="PDZ"/>
    <property type="match status" value="1"/>
</dbReference>
<dbReference type="CDD" id="cd07560">
    <property type="entry name" value="Peptidase_S41_CPP"/>
    <property type="match status" value="1"/>
</dbReference>
<dbReference type="InterPro" id="IPR036034">
    <property type="entry name" value="PDZ_sf"/>
</dbReference>
<name>A0ABT1QWE0_9GAMM</name>
<organism evidence="9 10">
    <name type="scientific">Tahibacter harae</name>
    <dbReference type="NCBI Taxonomy" id="2963937"/>
    <lineage>
        <taxon>Bacteria</taxon>
        <taxon>Pseudomonadati</taxon>
        <taxon>Pseudomonadota</taxon>
        <taxon>Gammaproteobacteria</taxon>
        <taxon>Lysobacterales</taxon>
        <taxon>Rhodanobacteraceae</taxon>
        <taxon>Tahibacter</taxon>
    </lineage>
</organism>
<gene>
    <name evidence="9" type="ORF">NM961_17865</name>
</gene>
<evidence type="ECO:0000256" key="6">
    <source>
        <dbReference type="SAM" id="MobiDB-lite"/>
    </source>
</evidence>
<dbReference type="InterPro" id="IPR004447">
    <property type="entry name" value="Peptidase_S41A"/>
</dbReference>
<dbReference type="InterPro" id="IPR040573">
    <property type="entry name" value="TSP_N"/>
</dbReference>
<dbReference type="PANTHER" id="PTHR32060">
    <property type="entry name" value="TAIL-SPECIFIC PROTEASE"/>
    <property type="match status" value="1"/>
</dbReference>
<keyword evidence="10" id="KW-1185">Reference proteome</keyword>
<keyword evidence="3 5" id="KW-0378">Hydrolase</keyword>
<comment type="similarity">
    <text evidence="1 5">Belongs to the peptidase S41A family.</text>
</comment>
<dbReference type="PANTHER" id="PTHR32060:SF22">
    <property type="entry name" value="CARBOXYL-TERMINAL-PROCESSING PEPTIDASE 3, CHLOROPLASTIC"/>
    <property type="match status" value="1"/>
</dbReference>
<feature type="compositionally biased region" description="Basic and acidic residues" evidence="6">
    <location>
        <begin position="615"/>
        <end position="648"/>
    </location>
</feature>
<evidence type="ECO:0000256" key="3">
    <source>
        <dbReference type="ARBA" id="ARBA00022801"/>
    </source>
</evidence>
<feature type="chain" id="PRO_5046191647" evidence="7">
    <location>
        <begin position="19"/>
        <end position="740"/>
    </location>
</feature>
<keyword evidence="2 5" id="KW-0645">Protease</keyword>
<keyword evidence="4 5" id="KW-0720">Serine protease</keyword>
<accession>A0ABT1QWE0</accession>
<dbReference type="NCBIfam" id="TIGR00225">
    <property type="entry name" value="prc"/>
    <property type="match status" value="1"/>
</dbReference>
<dbReference type="InterPro" id="IPR005151">
    <property type="entry name" value="Tail-specific_protease"/>
</dbReference>
<dbReference type="SUPFAM" id="SSF52096">
    <property type="entry name" value="ClpP/crotonase"/>
    <property type="match status" value="1"/>
</dbReference>
<sequence>MRKTLLVLALLASGLAVAKPASQAGPLLKPAEDQADAAIWASRFLTRFHYKAVPLDDAMSAKMFDAYFDSLDGEKLFFLKSDVERFSAAREQLDDAIFNKDLSMPFAVFNLYLQRVAERTAFSRKQLEKPFDFSTAESYAYDREKAAWAASSDELDDLWRKRVKNDVLRLRLAGKKDDEIRKTLDKRYVGFGDRVAQINSEDVFQTFMNAYATSIEPHTNYLGPRASENFDISMKLSLEGIGAVLQREDEYTAIREIVPGGPAALSGKLKVGDRILSVGQGEHGPLTDVIGWRLDDVVEQIRGQKDTVVRLEVLPADGGPDAKHQMLSLVRKKVSIEEQAAKKQIIEVKDGPVPRRVGVIQLPTFYLDFDARRRGDKDYKSATRDTAKLLAELKQEKVDGVVIDLRNNGGGSLSEATELTGLFIDKGPVVQVRSAQGRVESEDDSQSGMTWDGPLAVMVNRGSASASEIFAAAIQDYGRGVIIGEPTFGKGTVQMLVDLDNAAQNEKPKYGELKMTSAQFFRINGGTTQLRGVVPDIAFPDGGEAKEFGESSYPNALPWSSITPASYEAVADLKPILPMLASRHEARTAKSKEWQYYAEDQNEIKRLRAEKTVSLNEAERRKERDDQEARKKARDAERSALEKSEKSDVSVASATTTAIAEGSTAEDAGNDTVAHASDDGLQADERSIKSQVEREKQAKERRDVALQEAARILADEIDLIHADTKLAQQVLPQGARISID</sequence>
<dbReference type="EC" id="3.4.21.102" evidence="9"/>